<accession>A0A4S2HEU8</accession>
<proteinExistence type="predicted"/>
<evidence type="ECO:0000259" key="2">
    <source>
        <dbReference type="Pfam" id="PF07486"/>
    </source>
</evidence>
<dbReference type="GO" id="GO:0016787">
    <property type="term" value="F:hydrolase activity"/>
    <property type="evidence" value="ECO:0007669"/>
    <property type="project" value="UniProtKB-KW"/>
</dbReference>
<keyword evidence="1" id="KW-1133">Transmembrane helix</keyword>
<keyword evidence="3" id="KW-0378">Hydrolase</keyword>
<comment type="caution">
    <text evidence="3">The sequence shown here is derived from an EMBL/GenBank/DDBJ whole genome shotgun (WGS) entry which is preliminary data.</text>
</comment>
<organism evidence="3 4">
    <name type="scientific">Marinicauda pacifica</name>
    <dbReference type="NCBI Taxonomy" id="1133559"/>
    <lineage>
        <taxon>Bacteria</taxon>
        <taxon>Pseudomonadati</taxon>
        <taxon>Pseudomonadota</taxon>
        <taxon>Alphaproteobacteria</taxon>
        <taxon>Maricaulales</taxon>
        <taxon>Maricaulaceae</taxon>
        <taxon>Marinicauda</taxon>
    </lineage>
</organism>
<evidence type="ECO:0000313" key="4">
    <source>
        <dbReference type="Proteomes" id="UP000305451"/>
    </source>
</evidence>
<feature type="transmembrane region" description="Helical" evidence="1">
    <location>
        <begin position="26"/>
        <end position="46"/>
    </location>
</feature>
<sequence length="262" mass="28849">MSGALSRKGDGILMTVRFSRKRLMGALKAFGAISAVAATAIVLPMAGERLEAQEERAEWRALAEKSLAAEEHDVWDGGSVLLQSAALELDSASNSTLLLPTRNVAELQTFGADHLVNAQRAAREQRCLAEAIYYEARSENIYGQLAVAEVVVNRVGHRAYPETICGVVYQGSELSTGCQFTFTCDGSMETAPRGRGWDRAQRVAAHMTMGFARPVTRQATHYHTVQIDPYWSGSLVRTRTVGEHIFYRFPSRAERGLLEREA</sequence>
<keyword evidence="4" id="KW-1185">Reference proteome</keyword>
<evidence type="ECO:0000256" key="1">
    <source>
        <dbReference type="SAM" id="Phobius"/>
    </source>
</evidence>
<dbReference type="OrthoDB" id="9785345at2"/>
<gene>
    <name evidence="3" type="ORF">E5162_02400</name>
</gene>
<keyword evidence="1" id="KW-0812">Transmembrane</keyword>
<evidence type="ECO:0000313" key="3">
    <source>
        <dbReference type="EMBL" id="TGY94152.1"/>
    </source>
</evidence>
<reference evidence="3 4" key="1">
    <citation type="journal article" date="2013" name="Int. J. Syst. Evol. Microbiol.">
        <title>Marinicauda pacifica gen. nov., sp. nov., a prosthecate alphaproteobacterium of the family Hyphomonadaceae isolated from deep seawater.</title>
        <authorList>
            <person name="Zhang X.Y."/>
            <person name="Li G.W."/>
            <person name="Wang C.S."/>
            <person name="Zhang Y.J."/>
            <person name="Xu X.W."/>
            <person name="Li H."/>
            <person name="Liu A."/>
            <person name="Liu C."/>
            <person name="Xie B.B."/>
            <person name="Qin Q.L."/>
            <person name="Xu Z."/>
            <person name="Chen X.L."/>
            <person name="Zhou B.C."/>
            <person name="Zhang Y.Z."/>
        </authorList>
    </citation>
    <scope>NUCLEOTIDE SEQUENCE [LARGE SCALE GENOMIC DNA]</scope>
    <source>
        <strain evidence="3 4">P-1 km-3</strain>
    </source>
</reference>
<protein>
    <submittedName>
        <fullName evidence="3">Cell wall hydrolase</fullName>
    </submittedName>
</protein>
<dbReference type="Proteomes" id="UP000305451">
    <property type="component" value="Unassembled WGS sequence"/>
</dbReference>
<dbReference type="Gene3D" id="1.10.10.2520">
    <property type="entry name" value="Cell wall hydrolase SleB, domain 1"/>
    <property type="match status" value="1"/>
</dbReference>
<dbReference type="InterPro" id="IPR011105">
    <property type="entry name" value="Cell_wall_hydrolase_SleB"/>
</dbReference>
<dbReference type="Pfam" id="PF07486">
    <property type="entry name" value="Hydrolase_2"/>
    <property type="match status" value="1"/>
</dbReference>
<dbReference type="InterPro" id="IPR042047">
    <property type="entry name" value="SleB_dom1"/>
</dbReference>
<dbReference type="EMBL" id="SRXV01000001">
    <property type="protein sequence ID" value="TGY94152.1"/>
    <property type="molecule type" value="Genomic_DNA"/>
</dbReference>
<feature type="domain" description="Cell wall hydrolase SleB" evidence="2">
    <location>
        <begin position="139"/>
        <end position="247"/>
    </location>
</feature>
<name>A0A4S2HEU8_9PROT</name>
<keyword evidence="1" id="KW-0472">Membrane</keyword>
<dbReference type="AlphaFoldDB" id="A0A4S2HEU8"/>